<organism evidence="2 3">
    <name type="scientific">Quercus rubra</name>
    <name type="common">Northern red oak</name>
    <name type="synonym">Quercus borealis</name>
    <dbReference type="NCBI Taxonomy" id="3512"/>
    <lineage>
        <taxon>Eukaryota</taxon>
        <taxon>Viridiplantae</taxon>
        <taxon>Streptophyta</taxon>
        <taxon>Embryophyta</taxon>
        <taxon>Tracheophyta</taxon>
        <taxon>Spermatophyta</taxon>
        <taxon>Magnoliopsida</taxon>
        <taxon>eudicotyledons</taxon>
        <taxon>Gunneridae</taxon>
        <taxon>Pentapetalae</taxon>
        <taxon>rosids</taxon>
        <taxon>fabids</taxon>
        <taxon>Fagales</taxon>
        <taxon>Fagaceae</taxon>
        <taxon>Quercus</taxon>
    </lineage>
</organism>
<evidence type="ECO:0000313" key="2">
    <source>
        <dbReference type="EMBL" id="KAK4564171.1"/>
    </source>
</evidence>
<dbReference type="AlphaFoldDB" id="A0AAN7IBP2"/>
<feature type="region of interest" description="Disordered" evidence="1">
    <location>
        <begin position="33"/>
        <end position="60"/>
    </location>
</feature>
<gene>
    <name evidence="2" type="ORF">RGQ29_006309</name>
</gene>
<evidence type="ECO:0000256" key="1">
    <source>
        <dbReference type="SAM" id="MobiDB-lite"/>
    </source>
</evidence>
<name>A0AAN7IBP2_QUERU</name>
<dbReference type="EMBL" id="JAXUIC010000011">
    <property type="protein sequence ID" value="KAK4564171.1"/>
    <property type="molecule type" value="Genomic_DNA"/>
</dbReference>
<sequence length="114" mass="12478">MKGKKIGGLGVSELHNLRASNRKVDHKTKIYMKNKVEGSLQQQRNPAKVKEKEQSNLAPPVCQQNHYGSKLIINISKGTAIVKATICQSSLHSFAFVGGLLASPQNQVKVKAKE</sequence>
<proteinExistence type="predicted"/>
<reference evidence="2 3" key="1">
    <citation type="journal article" date="2023" name="G3 (Bethesda)">
        <title>A haplotype-resolved chromosome-scale genome for Quercus rubra L. provides insights into the genetics of adaptive traits for red oak species.</title>
        <authorList>
            <person name="Kapoor B."/>
            <person name="Jenkins J."/>
            <person name="Schmutz J."/>
            <person name="Zhebentyayeva T."/>
            <person name="Kuelheim C."/>
            <person name="Coggeshall M."/>
            <person name="Heim C."/>
            <person name="Lasky J.R."/>
            <person name="Leites L."/>
            <person name="Islam-Faridi N."/>
            <person name="Romero-Severson J."/>
            <person name="DeLeo V.L."/>
            <person name="Lucas S.M."/>
            <person name="Lazic D."/>
            <person name="Gailing O."/>
            <person name="Carlson J."/>
            <person name="Staton M."/>
        </authorList>
    </citation>
    <scope>NUCLEOTIDE SEQUENCE [LARGE SCALE GENOMIC DNA]</scope>
    <source>
        <strain evidence="2">Pseudo-F2</strain>
    </source>
</reference>
<protein>
    <submittedName>
        <fullName evidence="2">Uncharacterized protein</fullName>
    </submittedName>
</protein>
<accession>A0AAN7IBP2</accession>
<evidence type="ECO:0000313" key="3">
    <source>
        <dbReference type="Proteomes" id="UP001324115"/>
    </source>
</evidence>
<comment type="caution">
    <text evidence="2">The sequence shown here is derived from an EMBL/GenBank/DDBJ whole genome shotgun (WGS) entry which is preliminary data.</text>
</comment>
<dbReference type="Proteomes" id="UP001324115">
    <property type="component" value="Unassembled WGS sequence"/>
</dbReference>
<keyword evidence="3" id="KW-1185">Reference proteome</keyword>